<dbReference type="Proteomes" id="UP001162992">
    <property type="component" value="Chromosome 21"/>
</dbReference>
<accession>A0ACC2AK50</accession>
<dbReference type="EMBL" id="CM055112">
    <property type="protein sequence ID" value="KAJ7517934.1"/>
    <property type="molecule type" value="Genomic_DNA"/>
</dbReference>
<evidence type="ECO:0000313" key="2">
    <source>
        <dbReference type="Proteomes" id="UP001162992"/>
    </source>
</evidence>
<comment type="caution">
    <text evidence="1">The sequence shown here is derived from an EMBL/GenBank/DDBJ whole genome shotgun (WGS) entry which is preliminary data.</text>
</comment>
<evidence type="ECO:0000313" key="1">
    <source>
        <dbReference type="EMBL" id="KAJ7517934.1"/>
    </source>
</evidence>
<protein>
    <submittedName>
        <fullName evidence="1">Uncharacterized protein</fullName>
    </submittedName>
</protein>
<organism evidence="1 2">
    <name type="scientific">Diphasiastrum complanatum</name>
    <name type="common">Issler's clubmoss</name>
    <name type="synonym">Lycopodium complanatum</name>
    <dbReference type="NCBI Taxonomy" id="34168"/>
    <lineage>
        <taxon>Eukaryota</taxon>
        <taxon>Viridiplantae</taxon>
        <taxon>Streptophyta</taxon>
        <taxon>Embryophyta</taxon>
        <taxon>Tracheophyta</taxon>
        <taxon>Lycopodiopsida</taxon>
        <taxon>Lycopodiales</taxon>
        <taxon>Lycopodiaceae</taxon>
        <taxon>Lycopodioideae</taxon>
        <taxon>Diphasiastrum</taxon>
    </lineage>
</organism>
<name>A0ACC2AK50_DIPCM</name>
<gene>
    <name evidence="1" type="ORF">O6H91_21G047000</name>
</gene>
<reference evidence="2" key="1">
    <citation type="journal article" date="2024" name="Proc. Natl. Acad. Sci. U.S.A.">
        <title>Extraordinary preservation of gene collinearity over three hundred million years revealed in homosporous lycophytes.</title>
        <authorList>
            <person name="Li C."/>
            <person name="Wickell D."/>
            <person name="Kuo L.Y."/>
            <person name="Chen X."/>
            <person name="Nie B."/>
            <person name="Liao X."/>
            <person name="Peng D."/>
            <person name="Ji J."/>
            <person name="Jenkins J."/>
            <person name="Williams M."/>
            <person name="Shu S."/>
            <person name="Plott C."/>
            <person name="Barry K."/>
            <person name="Rajasekar S."/>
            <person name="Grimwood J."/>
            <person name="Han X."/>
            <person name="Sun S."/>
            <person name="Hou Z."/>
            <person name="He W."/>
            <person name="Dai G."/>
            <person name="Sun C."/>
            <person name="Schmutz J."/>
            <person name="Leebens-Mack J.H."/>
            <person name="Li F.W."/>
            <person name="Wang L."/>
        </authorList>
    </citation>
    <scope>NUCLEOTIDE SEQUENCE [LARGE SCALE GENOMIC DNA]</scope>
    <source>
        <strain evidence="2">cv. PW_Plant_1</strain>
    </source>
</reference>
<sequence>MTHSRHSRAICTVYTAFFIALTACPKCLAFTVTSFSLMVSSLTIDVASFSSWLDLKPVDEHVSMHWFTLWIFLFETFLSFYLSVVCEFFQTHLHHAFGLVKKR</sequence>
<proteinExistence type="predicted"/>
<keyword evidence="2" id="KW-1185">Reference proteome</keyword>